<sequence>MNEFHFQSNLATFLWGCASKLEELECIVTWKLEAIGEMPGVDANGRGMRAPPAQQSAIQTIRNVITGINSSIDSLESQLGGRSKQRASTAISRKSIPIHKPSPTDLHPTPFPGSWPYPDDGAEGIKEITRSAAVNLRRHRQVVERRKLESTATAPIQCCPPEIWGQIFSQCLPADGVLDEYGRKQFFALRAVCSFWRSVAYCTPPLWTGLAIEALPLVQRERMEEMVNIWFDRAGGCPLKLHIFRLHAVRDDEHQGILTHKLSRILSRHQNWLEFTLPIPNPSLETGNPGAVRALHEGVTGPWQNLRALTLTFSGPETLEAGTSTYSFPPPSTTLFTLAPRLTDITIALAHYDVPPPAPRTLSHPTVSHLTLRTWDIEAFAYTSMRHFIAGFPALNTLSLQSVGGRSFRLKASRRWNWTAIGRWMLYRA</sequence>
<name>A0A5C3L295_COPMA</name>
<reference evidence="2 3" key="1">
    <citation type="journal article" date="2019" name="Nat. Ecol. Evol.">
        <title>Megaphylogeny resolves global patterns of mushroom evolution.</title>
        <authorList>
            <person name="Varga T."/>
            <person name="Krizsan K."/>
            <person name="Foldi C."/>
            <person name="Dima B."/>
            <person name="Sanchez-Garcia M."/>
            <person name="Sanchez-Ramirez S."/>
            <person name="Szollosi G.J."/>
            <person name="Szarkandi J.G."/>
            <person name="Papp V."/>
            <person name="Albert L."/>
            <person name="Andreopoulos W."/>
            <person name="Angelini C."/>
            <person name="Antonin V."/>
            <person name="Barry K.W."/>
            <person name="Bougher N.L."/>
            <person name="Buchanan P."/>
            <person name="Buyck B."/>
            <person name="Bense V."/>
            <person name="Catcheside P."/>
            <person name="Chovatia M."/>
            <person name="Cooper J."/>
            <person name="Damon W."/>
            <person name="Desjardin D."/>
            <person name="Finy P."/>
            <person name="Geml J."/>
            <person name="Haridas S."/>
            <person name="Hughes K."/>
            <person name="Justo A."/>
            <person name="Karasinski D."/>
            <person name="Kautmanova I."/>
            <person name="Kiss B."/>
            <person name="Kocsube S."/>
            <person name="Kotiranta H."/>
            <person name="LaButti K.M."/>
            <person name="Lechner B.E."/>
            <person name="Liimatainen K."/>
            <person name="Lipzen A."/>
            <person name="Lukacs Z."/>
            <person name="Mihaltcheva S."/>
            <person name="Morgado L.N."/>
            <person name="Niskanen T."/>
            <person name="Noordeloos M.E."/>
            <person name="Ohm R.A."/>
            <person name="Ortiz-Santana B."/>
            <person name="Ovrebo C."/>
            <person name="Racz N."/>
            <person name="Riley R."/>
            <person name="Savchenko A."/>
            <person name="Shiryaev A."/>
            <person name="Soop K."/>
            <person name="Spirin V."/>
            <person name="Szebenyi C."/>
            <person name="Tomsovsky M."/>
            <person name="Tulloss R.E."/>
            <person name="Uehling J."/>
            <person name="Grigoriev I.V."/>
            <person name="Vagvolgyi C."/>
            <person name="Papp T."/>
            <person name="Martin F.M."/>
            <person name="Miettinen O."/>
            <person name="Hibbett D.S."/>
            <person name="Nagy L.G."/>
        </authorList>
    </citation>
    <scope>NUCLEOTIDE SEQUENCE [LARGE SCALE GENOMIC DNA]</scope>
    <source>
        <strain evidence="2 3">CBS 121175</strain>
    </source>
</reference>
<organism evidence="2 3">
    <name type="scientific">Coprinopsis marcescibilis</name>
    <name type="common">Agaric fungus</name>
    <name type="synonym">Psathyrella marcescibilis</name>
    <dbReference type="NCBI Taxonomy" id="230819"/>
    <lineage>
        <taxon>Eukaryota</taxon>
        <taxon>Fungi</taxon>
        <taxon>Dikarya</taxon>
        <taxon>Basidiomycota</taxon>
        <taxon>Agaricomycotina</taxon>
        <taxon>Agaricomycetes</taxon>
        <taxon>Agaricomycetidae</taxon>
        <taxon>Agaricales</taxon>
        <taxon>Agaricineae</taxon>
        <taxon>Psathyrellaceae</taxon>
        <taxon>Coprinopsis</taxon>
    </lineage>
</organism>
<dbReference type="OrthoDB" id="2269034at2759"/>
<dbReference type="Proteomes" id="UP000307440">
    <property type="component" value="Unassembled WGS sequence"/>
</dbReference>
<evidence type="ECO:0000256" key="1">
    <source>
        <dbReference type="SAM" id="MobiDB-lite"/>
    </source>
</evidence>
<feature type="region of interest" description="Disordered" evidence="1">
    <location>
        <begin position="76"/>
        <end position="111"/>
    </location>
</feature>
<evidence type="ECO:0000313" key="2">
    <source>
        <dbReference type="EMBL" id="TFK26818.1"/>
    </source>
</evidence>
<protein>
    <submittedName>
        <fullName evidence="2">Uncharacterized protein</fullName>
    </submittedName>
</protein>
<dbReference type="AlphaFoldDB" id="A0A5C3L295"/>
<proteinExistence type="predicted"/>
<keyword evidence="3" id="KW-1185">Reference proteome</keyword>
<evidence type="ECO:0000313" key="3">
    <source>
        <dbReference type="Proteomes" id="UP000307440"/>
    </source>
</evidence>
<gene>
    <name evidence="2" type="ORF">FA15DRAFT_692847</name>
</gene>
<dbReference type="EMBL" id="ML210170">
    <property type="protein sequence ID" value="TFK26818.1"/>
    <property type="molecule type" value="Genomic_DNA"/>
</dbReference>
<accession>A0A5C3L295</accession>